<organism evidence="1 2">
    <name type="scientific">Haemaphysalis longicornis</name>
    <name type="common">Bush tick</name>
    <dbReference type="NCBI Taxonomy" id="44386"/>
    <lineage>
        <taxon>Eukaryota</taxon>
        <taxon>Metazoa</taxon>
        <taxon>Ecdysozoa</taxon>
        <taxon>Arthropoda</taxon>
        <taxon>Chelicerata</taxon>
        <taxon>Arachnida</taxon>
        <taxon>Acari</taxon>
        <taxon>Parasitiformes</taxon>
        <taxon>Ixodida</taxon>
        <taxon>Ixodoidea</taxon>
        <taxon>Ixodidae</taxon>
        <taxon>Haemaphysalinae</taxon>
        <taxon>Haemaphysalis</taxon>
    </lineage>
</organism>
<dbReference type="OrthoDB" id="10566807at2759"/>
<proteinExistence type="predicted"/>
<name>A0A9J6G4J2_HAELO</name>
<comment type="caution">
    <text evidence="1">The sequence shown here is derived from an EMBL/GenBank/DDBJ whole genome shotgun (WGS) entry which is preliminary data.</text>
</comment>
<sequence>MKDNGGLLYPSALLYHFVADLENAFATCFSLRELRSDSIIDIVKAIRQKESSSLAGLTTAKM</sequence>
<dbReference type="EMBL" id="JABSTR010000005">
    <property type="protein sequence ID" value="KAH9369617.1"/>
    <property type="molecule type" value="Genomic_DNA"/>
</dbReference>
<dbReference type="VEuPathDB" id="VectorBase:HLOH_064282"/>
<reference evidence="1 2" key="1">
    <citation type="journal article" date="2020" name="Cell">
        <title>Large-Scale Comparative Analyses of Tick Genomes Elucidate Their Genetic Diversity and Vector Capacities.</title>
        <authorList>
            <consortium name="Tick Genome and Microbiome Consortium (TIGMIC)"/>
            <person name="Jia N."/>
            <person name="Wang J."/>
            <person name="Shi W."/>
            <person name="Du L."/>
            <person name="Sun Y."/>
            <person name="Zhan W."/>
            <person name="Jiang J.F."/>
            <person name="Wang Q."/>
            <person name="Zhang B."/>
            <person name="Ji P."/>
            <person name="Bell-Sakyi L."/>
            <person name="Cui X.M."/>
            <person name="Yuan T.T."/>
            <person name="Jiang B.G."/>
            <person name="Yang W.F."/>
            <person name="Lam T.T."/>
            <person name="Chang Q.C."/>
            <person name="Ding S.J."/>
            <person name="Wang X.J."/>
            <person name="Zhu J.G."/>
            <person name="Ruan X.D."/>
            <person name="Zhao L."/>
            <person name="Wei J.T."/>
            <person name="Ye R.Z."/>
            <person name="Que T.C."/>
            <person name="Du C.H."/>
            <person name="Zhou Y.H."/>
            <person name="Cheng J.X."/>
            <person name="Dai P.F."/>
            <person name="Guo W.B."/>
            <person name="Han X.H."/>
            <person name="Huang E.J."/>
            <person name="Li L.F."/>
            <person name="Wei W."/>
            <person name="Gao Y.C."/>
            <person name="Liu J.Z."/>
            <person name="Shao H.Z."/>
            <person name="Wang X."/>
            <person name="Wang C.C."/>
            <person name="Yang T.C."/>
            <person name="Huo Q.B."/>
            <person name="Li W."/>
            <person name="Chen H.Y."/>
            <person name="Chen S.E."/>
            <person name="Zhou L.G."/>
            <person name="Ni X.B."/>
            <person name="Tian J.H."/>
            <person name="Sheng Y."/>
            <person name="Liu T."/>
            <person name="Pan Y.S."/>
            <person name="Xia L.Y."/>
            <person name="Li J."/>
            <person name="Zhao F."/>
            <person name="Cao W.C."/>
        </authorList>
    </citation>
    <scope>NUCLEOTIDE SEQUENCE [LARGE SCALE GENOMIC DNA]</scope>
    <source>
        <strain evidence="1">HaeL-2018</strain>
    </source>
</reference>
<keyword evidence="2" id="KW-1185">Reference proteome</keyword>
<dbReference type="Proteomes" id="UP000821853">
    <property type="component" value="Chromosome 3"/>
</dbReference>
<dbReference type="AlphaFoldDB" id="A0A9J6G4J2"/>
<evidence type="ECO:0000313" key="1">
    <source>
        <dbReference type="EMBL" id="KAH9369617.1"/>
    </source>
</evidence>
<accession>A0A9J6G4J2</accession>
<protein>
    <submittedName>
        <fullName evidence="1">Uncharacterized protein</fullName>
    </submittedName>
</protein>
<gene>
    <name evidence="1" type="ORF">HPB48_010676</name>
</gene>
<evidence type="ECO:0000313" key="2">
    <source>
        <dbReference type="Proteomes" id="UP000821853"/>
    </source>
</evidence>